<keyword evidence="2 5" id="KW-0812">Transmembrane</keyword>
<evidence type="ECO:0000256" key="4">
    <source>
        <dbReference type="ARBA" id="ARBA00023136"/>
    </source>
</evidence>
<dbReference type="InterPro" id="IPR052902">
    <property type="entry name" value="ABC-2_transporter"/>
</dbReference>
<dbReference type="RefSeq" id="WP_021283578.1">
    <property type="nucleotide sequence ID" value="NZ_JAGGLL010000002.1"/>
</dbReference>
<evidence type="ECO:0000313" key="8">
    <source>
        <dbReference type="Proteomes" id="UP001519308"/>
    </source>
</evidence>
<feature type="transmembrane region" description="Helical" evidence="5">
    <location>
        <begin position="233"/>
        <end position="256"/>
    </location>
</feature>
<accession>A0ABS4JYH5</accession>
<dbReference type="Pfam" id="PF12698">
    <property type="entry name" value="ABC2_membrane_3"/>
    <property type="match status" value="1"/>
</dbReference>
<gene>
    <name evidence="7" type="ORF">J2Z44_000381</name>
</gene>
<organism evidence="7 8">
    <name type="scientific">Clostridium punense</name>
    <dbReference type="NCBI Taxonomy" id="1054297"/>
    <lineage>
        <taxon>Bacteria</taxon>
        <taxon>Bacillati</taxon>
        <taxon>Bacillota</taxon>
        <taxon>Clostridia</taxon>
        <taxon>Eubacteriales</taxon>
        <taxon>Clostridiaceae</taxon>
        <taxon>Clostridium</taxon>
    </lineage>
</organism>
<feature type="transmembrane region" description="Helical" evidence="5">
    <location>
        <begin position="300"/>
        <end position="322"/>
    </location>
</feature>
<feature type="domain" description="ABC-2 type transporter transmembrane" evidence="6">
    <location>
        <begin position="20"/>
        <end position="378"/>
    </location>
</feature>
<dbReference type="Gene3D" id="3.40.1710.10">
    <property type="entry name" value="abc type-2 transporter like domain"/>
    <property type="match status" value="1"/>
</dbReference>
<sequence>MQVYKAFFKIILKNLSQIMIYVVVFVSLAMALGSIGNKSVTVDFTETKVKTVFINYDEDSKLVEGLKIYLSKNSDMKDIPDETKKLQDALFFREAEYIVKVPKGFTENLLSGKEVSLDKTTVPGSTSEIYMDSMINKYLNTAKLYKNTMEDLSPEQLIANIEKDLGEQTAVELKTSADESANNEKRAFYFNYMAYSIYAVLILGVCSVMIVFNNTDLRKRNHCSPVKLKDMNFQLILANLSFAVLTWFIMVLASLIMYGDYMFTSRGLLLLLNSFIFTFAALSISFLIGNIIHSKGAMSAAANVVSLGTCFISGVFVPQALLGKTVLKIASFTPNYWYVKSNNAIANMSNFNMENLTPIFFNMIIVLGFAVAILAITLVVIKQNRMAK</sequence>
<evidence type="ECO:0000256" key="2">
    <source>
        <dbReference type="ARBA" id="ARBA00022692"/>
    </source>
</evidence>
<keyword evidence="3 5" id="KW-1133">Transmembrane helix</keyword>
<feature type="transmembrane region" description="Helical" evidence="5">
    <location>
        <begin position="359"/>
        <end position="381"/>
    </location>
</feature>
<evidence type="ECO:0000259" key="6">
    <source>
        <dbReference type="Pfam" id="PF12698"/>
    </source>
</evidence>
<name>A0ABS4JYH5_9CLOT</name>
<keyword evidence="4 5" id="KW-0472">Membrane</keyword>
<dbReference type="InterPro" id="IPR013525">
    <property type="entry name" value="ABC2_TM"/>
</dbReference>
<dbReference type="Proteomes" id="UP001519308">
    <property type="component" value="Unassembled WGS sequence"/>
</dbReference>
<proteinExistence type="predicted"/>
<comment type="subcellular location">
    <subcellularLocation>
        <location evidence="1">Membrane</location>
        <topology evidence="1">Multi-pass membrane protein</topology>
    </subcellularLocation>
</comment>
<feature type="transmembrane region" description="Helical" evidence="5">
    <location>
        <begin position="268"/>
        <end position="288"/>
    </location>
</feature>
<dbReference type="PANTHER" id="PTHR43027:SF1">
    <property type="entry name" value="DOXORUBICIN RESISTANCE ABC TRANSPORTER PERMEASE PROTEIN DRRC-RELATED"/>
    <property type="match status" value="1"/>
</dbReference>
<evidence type="ECO:0000256" key="5">
    <source>
        <dbReference type="SAM" id="Phobius"/>
    </source>
</evidence>
<dbReference type="PANTHER" id="PTHR43027">
    <property type="entry name" value="DOXORUBICIN RESISTANCE ABC TRANSPORTER PERMEASE PROTEIN DRRC-RELATED"/>
    <property type="match status" value="1"/>
</dbReference>
<comment type="caution">
    <text evidence="7">The sequence shown here is derived from an EMBL/GenBank/DDBJ whole genome shotgun (WGS) entry which is preliminary data.</text>
</comment>
<evidence type="ECO:0000256" key="1">
    <source>
        <dbReference type="ARBA" id="ARBA00004141"/>
    </source>
</evidence>
<feature type="transmembrane region" description="Helical" evidence="5">
    <location>
        <begin position="18"/>
        <end position="36"/>
    </location>
</feature>
<dbReference type="EMBL" id="JAGGLL010000002">
    <property type="protein sequence ID" value="MBP2020597.1"/>
    <property type="molecule type" value="Genomic_DNA"/>
</dbReference>
<keyword evidence="8" id="KW-1185">Reference proteome</keyword>
<evidence type="ECO:0000256" key="3">
    <source>
        <dbReference type="ARBA" id="ARBA00022989"/>
    </source>
</evidence>
<protein>
    <submittedName>
        <fullName evidence="7">ABC-2 type transport system permease protein</fullName>
    </submittedName>
</protein>
<feature type="transmembrane region" description="Helical" evidence="5">
    <location>
        <begin position="192"/>
        <end position="212"/>
    </location>
</feature>
<reference evidence="7 8" key="1">
    <citation type="submission" date="2021-03" db="EMBL/GenBank/DDBJ databases">
        <title>Genomic Encyclopedia of Type Strains, Phase IV (KMG-IV): sequencing the most valuable type-strain genomes for metagenomic binning, comparative biology and taxonomic classification.</title>
        <authorList>
            <person name="Goeker M."/>
        </authorList>
    </citation>
    <scope>NUCLEOTIDE SEQUENCE [LARGE SCALE GENOMIC DNA]</scope>
    <source>
        <strain evidence="7 8">DSM 28650</strain>
    </source>
</reference>
<evidence type="ECO:0000313" key="7">
    <source>
        <dbReference type="EMBL" id="MBP2020597.1"/>
    </source>
</evidence>